<feature type="transmembrane region" description="Helical" evidence="6">
    <location>
        <begin position="454"/>
        <end position="477"/>
    </location>
</feature>
<feature type="compositionally biased region" description="Basic and acidic residues" evidence="7">
    <location>
        <begin position="7"/>
        <end position="20"/>
    </location>
</feature>
<evidence type="ECO:0000256" key="1">
    <source>
        <dbReference type="ARBA" id="ARBA00004141"/>
    </source>
</evidence>
<dbReference type="CTD" id="57719"/>
<evidence type="ECO:0000256" key="2">
    <source>
        <dbReference type="ARBA" id="ARBA00009671"/>
    </source>
</evidence>
<dbReference type="PANTHER" id="PTHR12308:SF51">
    <property type="entry name" value="ANOCTAMIN-8"/>
    <property type="match status" value="1"/>
</dbReference>
<evidence type="ECO:0000256" key="6">
    <source>
        <dbReference type="RuleBase" id="RU280814"/>
    </source>
</evidence>
<dbReference type="InterPro" id="IPR007632">
    <property type="entry name" value="Anoctamin"/>
</dbReference>
<feature type="domain" description="Anoctamin transmembrane" evidence="8">
    <location>
        <begin position="338"/>
        <end position="727"/>
    </location>
</feature>
<feature type="transmembrane region" description="Helical" evidence="6">
    <location>
        <begin position="349"/>
        <end position="371"/>
    </location>
</feature>
<feature type="region of interest" description="Disordered" evidence="7">
    <location>
        <begin position="103"/>
        <end position="133"/>
    </location>
</feature>
<sequence>MRCGRVRAPESDVGGRERNPENNTGGVENPRATCAGPSWRLEVRRGRGREAALRHAGTAARAGGCGLCLHLRRAPRLHPPHAPAIPRSPGRPLPLTCPALTMAEAASGPGGTSLEGERGKRPPPEGEPAAPASGVLDKLFGKRLLQAGRYLVSHKAWMKTVPTENCDVLMTFPDTTDDHTLLWLLNHIRVGIPELIVQVRHHRHTRAYAFFVTATYESLLRGADELGLRKAVKAEFGGGTRGFSCEEDFIYENVESELRFFTSQERQSIIRFWLQNLRAKQGEALHNVRFLEDQPIIPELAARGIIQQVFPVHEQRILNRLMKSWVQAVCENQPLDEICDYFGVKIAMYFAWLGFYTSAMVYPAVFGSVLYTFTEADQTSRDVSCVVFALFNVVWSTLFLEEWKRRGAELAYKWGTLDSPGEAVEEPRPQFRGVRRISPVTRAEEFYYPPWKRLFFQLFVSVPLCLTCLACVFLLMLGCFQLQELVLSVKGLPRLARFLPKVVLALLVSVSAEGYKKLAVWLNDMENYRLESAYEKHLIIKVVLFQFVNSYLSLFYIGFYLKDMERLKELLLVLSLSQSLERQLRAVLVPLAALRFRLLLLSLRGLLRLARAKMLATLLITRQFLQNVREVLQPHLYRRLGRGELGLQAAWELARALLGLLSLRHPAPHRLEPQAEEGGGSGSGGSRRCLSGGCGAPEEEEEATVEQRPAGEGGEMGDRLRGGKEEEEEEEEEEDEEEEDEEEGEEGGLLDYGLRLKKVSFAERGAGRHRPGPSPEALLEEGSPTMVEKGLEPGVFTLAEEDDEVEGAPGSPEREPPAVLLRRAGGEGRDQGPYGGPEPEPGSGDSTRRQQRRQNRSSWIDPPEEEHSPQLTQAELESCMKKYEDTFQDYQEMFVQFGYVVLFSSAFPLAALCALINNLIEIRSDALKLCTGLQRPFGQRVESIGQWQKVMEAMGVLAIVVNCYLIGQCGQLQRLFPWLSPEAAIVSVVVLEHFALLLKYLIHVAIPDIPGWVAEEMAKLEYQRREAFKRHERQAQHRFQQQQRRRREEEERQRHAEHHARRERDTSGREEARAEGSGLDPTAPDKASAKTKGSGAGGHGPERPKRPGSLLAPNNVMKLKQIIPLQGKFLSSGAASSLAGTGPSPATRLPPAQSPTGSDTRLPAFLSFKFLKSPETRRDPERSHSPPKAFHAGKLFPFGGARAETGANGAGGQARLDGTPGGGSGSGSGRSQCSGPVDEAAAEEPDVPRPEEEGSGTALAHAGAPALHTHRSRSPAPSTPTPLPRPPTPPTGCWQWDGPWGCGGEGAAPRQAPTANTECPPCALAGPPPAPQPLPGDTSFYSLAPPPLPPSSEPPAPSPSPSPSPSPQAVCWPSGWH</sequence>
<feature type="compositionally biased region" description="Acidic residues" evidence="7">
    <location>
        <begin position="725"/>
        <end position="748"/>
    </location>
</feature>
<keyword evidence="5 6" id="KW-0472">Membrane</keyword>
<comment type="caution">
    <text evidence="6">Lacks conserved residue(s) required for the propagation of feature annotation.</text>
</comment>
<feature type="compositionally biased region" description="Pro residues" evidence="7">
    <location>
        <begin position="1277"/>
        <end position="1290"/>
    </location>
</feature>
<feature type="compositionally biased region" description="Pro residues" evidence="7">
    <location>
        <begin position="1344"/>
        <end position="1366"/>
    </location>
</feature>
<evidence type="ECO:0000256" key="5">
    <source>
        <dbReference type="ARBA" id="ARBA00023136"/>
    </source>
</evidence>
<comment type="subcellular location">
    <subcellularLocation>
        <location evidence="1 6">Membrane</location>
        <topology evidence="1 6">Multi-pass membrane protein</topology>
    </subcellularLocation>
</comment>
<evidence type="ECO:0000256" key="4">
    <source>
        <dbReference type="ARBA" id="ARBA00022989"/>
    </source>
</evidence>
<dbReference type="Pfam" id="PF04547">
    <property type="entry name" value="Anoctamin"/>
    <property type="match status" value="2"/>
</dbReference>
<evidence type="ECO:0000256" key="3">
    <source>
        <dbReference type="ARBA" id="ARBA00022692"/>
    </source>
</evidence>
<evidence type="ECO:0000313" key="10">
    <source>
        <dbReference type="RefSeq" id="XP_019497479.1"/>
    </source>
</evidence>
<dbReference type="GO" id="GO:0005254">
    <property type="term" value="F:chloride channel activity"/>
    <property type="evidence" value="ECO:0007669"/>
    <property type="project" value="TreeGrafter"/>
</dbReference>
<dbReference type="PANTHER" id="PTHR12308">
    <property type="entry name" value="ANOCTAMIN"/>
    <property type="match status" value="1"/>
</dbReference>
<feature type="region of interest" description="Disordered" evidence="7">
    <location>
        <begin position="1134"/>
        <end position="1377"/>
    </location>
</feature>
<feature type="region of interest" description="Disordered" evidence="7">
    <location>
        <begin position="1031"/>
        <end position="1111"/>
    </location>
</feature>
<dbReference type="GeneID" id="109382445"/>
<feature type="compositionally biased region" description="Basic and acidic residues" evidence="7">
    <location>
        <begin position="1172"/>
        <end position="1184"/>
    </location>
</feature>
<dbReference type="RefSeq" id="XP_019497479.1">
    <property type="nucleotide sequence ID" value="XM_019641934.1"/>
</dbReference>
<feature type="compositionally biased region" description="Basic and acidic residues" evidence="7">
    <location>
        <begin position="115"/>
        <end position="124"/>
    </location>
</feature>
<keyword evidence="9" id="KW-1185">Reference proteome</keyword>
<feature type="domain" description="Anoctamin transmembrane" evidence="8">
    <location>
        <begin position="850"/>
        <end position="1019"/>
    </location>
</feature>
<keyword evidence="3 6" id="KW-0812">Transmembrane</keyword>
<feature type="compositionally biased region" description="Basic and acidic residues" evidence="7">
    <location>
        <begin position="1046"/>
        <end position="1074"/>
    </location>
</feature>
<evidence type="ECO:0000259" key="8">
    <source>
        <dbReference type="Pfam" id="PF04547"/>
    </source>
</evidence>
<dbReference type="OrthoDB" id="296386at2759"/>
<evidence type="ECO:0000256" key="7">
    <source>
        <dbReference type="SAM" id="MobiDB-lite"/>
    </source>
</evidence>
<feature type="transmembrane region" description="Helical" evidence="6">
    <location>
        <begin position="538"/>
        <end position="561"/>
    </location>
</feature>
<accession>A0A8B7R8U3</accession>
<feature type="region of interest" description="Disordered" evidence="7">
    <location>
        <begin position="670"/>
        <end position="784"/>
    </location>
</feature>
<organism evidence="9 10">
    <name type="scientific">Hipposideros armiger</name>
    <name type="common">Great Himalayan leaf-nosed bat</name>
    <dbReference type="NCBI Taxonomy" id="186990"/>
    <lineage>
        <taxon>Eukaryota</taxon>
        <taxon>Metazoa</taxon>
        <taxon>Chordata</taxon>
        <taxon>Craniata</taxon>
        <taxon>Vertebrata</taxon>
        <taxon>Euteleostomi</taxon>
        <taxon>Mammalia</taxon>
        <taxon>Eutheria</taxon>
        <taxon>Laurasiatheria</taxon>
        <taxon>Chiroptera</taxon>
        <taxon>Yinpterochiroptera</taxon>
        <taxon>Rhinolophoidea</taxon>
        <taxon>Hipposideridae</taxon>
        <taxon>Hipposideros</taxon>
    </lineage>
</organism>
<dbReference type="KEGG" id="hai:109382445"/>
<evidence type="ECO:0000313" key="9">
    <source>
        <dbReference type="Proteomes" id="UP000694851"/>
    </source>
</evidence>
<name>A0A8B7R8U3_HIPAR</name>
<feature type="transmembrane region" description="Helical" evidence="6">
    <location>
        <begin position="383"/>
        <end position="400"/>
    </location>
</feature>
<keyword evidence="4 6" id="KW-1133">Transmembrane helix</keyword>
<gene>
    <name evidence="10" type="primary">ANO8</name>
</gene>
<comment type="similarity">
    <text evidence="2 6">Belongs to the anoctamin family.</text>
</comment>
<dbReference type="InterPro" id="IPR049452">
    <property type="entry name" value="Anoctamin_TM"/>
</dbReference>
<dbReference type="GO" id="GO:0005886">
    <property type="term" value="C:plasma membrane"/>
    <property type="evidence" value="ECO:0007669"/>
    <property type="project" value="TreeGrafter"/>
</dbReference>
<feature type="compositionally biased region" description="Gly residues" evidence="7">
    <location>
        <begin position="1219"/>
        <end position="1228"/>
    </location>
</feature>
<protein>
    <recommendedName>
        <fullName evidence="6">Anoctamin</fullName>
    </recommendedName>
</protein>
<dbReference type="Proteomes" id="UP000694851">
    <property type="component" value="Unplaced"/>
</dbReference>
<feature type="region of interest" description="Disordered" evidence="7">
    <location>
        <begin position="1"/>
        <end position="38"/>
    </location>
</feature>
<feature type="compositionally biased region" description="Low complexity" evidence="7">
    <location>
        <begin position="1134"/>
        <end position="1146"/>
    </location>
</feature>
<reference evidence="10" key="1">
    <citation type="submission" date="2025-08" db="UniProtKB">
        <authorList>
            <consortium name="RefSeq"/>
        </authorList>
    </citation>
    <scope>IDENTIFICATION</scope>
    <source>
        <tissue evidence="10">Muscle</tissue>
    </source>
</reference>
<feature type="region of interest" description="Disordered" evidence="7">
    <location>
        <begin position="824"/>
        <end position="871"/>
    </location>
</feature>
<proteinExistence type="inferred from homology"/>